<keyword evidence="4 6" id="KW-0964">Secreted</keyword>
<keyword evidence="3 6" id="KW-0134">Cell wall</keyword>
<sequence>MFTKTFAVLSLISLVAATPTPQGSSNCNTGSIQCCNSVQSASTKGLAARLGLSDTILQGVTGLVGIDCSPVTLVGTSTCTQQPVCCSDNAHGGLISIGCIPISL</sequence>
<evidence type="ECO:0000256" key="6">
    <source>
        <dbReference type="RuleBase" id="RU365009"/>
    </source>
</evidence>
<accession>A0A067QAA6</accession>
<dbReference type="EMBL" id="KL197715">
    <property type="protein sequence ID" value="KDQ59516.1"/>
    <property type="molecule type" value="Genomic_DNA"/>
</dbReference>
<keyword evidence="6" id="KW-0732">Signal</keyword>
<keyword evidence="5 6" id="KW-1015">Disulfide bond</keyword>
<feature type="signal peptide" evidence="6">
    <location>
        <begin position="1"/>
        <end position="17"/>
    </location>
</feature>
<name>A0A067QAA6_9AGAM</name>
<dbReference type="GO" id="GO:0009277">
    <property type="term" value="C:fungal-type cell wall"/>
    <property type="evidence" value="ECO:0007669"/>
    <property type="project" value="InterPro"/>
</dbReference>
<dbReference type="OrthoDB" id="4225815at2759"/>
<evidence type="ECO:0000256" key="4">
    <source>
        <dbReference type="ARBA" id="ARBA00022525"/>
    </source>
</evidence>
<evidence type="ECO:0000256" key="3">
    <source>
        <dbReference type="ARBA" id="ARBA00022512"/>
    </source>
</evidence>
<evidence type="ECO:0000256" key="2">
    <source>
        <dbReference type="ARBA" id="ARBA00010446"/>
    </source>
</evidence>
<dbReference type="Pfam" id="PF01185">
    <property type="entry name" value="Hydrophobin"/>
    <property type="match status" value="1"/>
</dbReference>
<dbReference type="HOGENOM" id="CLU_105134_2_0_1"/>
<comment type="subcellular location">
    <subcellularLocation>
        <location evidence="1 6">Secreted</location>
        <location evidence="1 6">Cell wall</location>
    </subcellularLocation>
</comment>
<organism evidence="7 8">
    <name type="scientific">Jaapia argillacea MUCL 33604</name>
    <dbReference type="NCBI Taxonomy" id="933084"/>
    <lineage>
        <taxon>Eukaryota</taxon>
        <taxon>Fungi</taxon>
        <taxon>Dikarya</taxon>
        <taxon>Basidiomycota</taxon>
        <taxon>Agaricomycotina</taxon>
        <taxon>Agaricomycetes</taxon>
        <taxon>Agaricomycetidae</taxon>
        <taxon>Jaapiales</taxon>
        <taxon>Jaapiaceae</taxon>
        <taxon>Jaapia</taxon>
    </lineage>
</organism>
<dbReference type="Proteomes" id="UP000027265">
    <property type="component" value="Unassembled WGS sequence"/>
</dbReference>
<reference evidence="8" key="1">
    <citation type="journal article" date="2014" name="Proc. Natl. Acad. Sci. U.S.A.">
        <title>Extensive sampling of basidiomycete genomes demonstrates inadequacy of the white-rot/brown-rot paradigm for wood decay fungi.</title>
        <authorList>
            <person name="Riley R."/>
            <person name="Salamov A.A."/>
            <person name="Brown D.W."/>
            <person name="Nagy L.G."/>
            <person name="Floudas D."/>
            <person name="Held B.W."/>
            <person name="Levasseur A."/>
            <person name="Lombard V."/>
            <person name="Morin E."/>
            <person name="Otillar R."/>
            <person name="Lindquist E.A."/>
            <person name="Sun H."/>
            <person name="LaButti K.M."/>
            <person name="Schmutz J."/>
            <person name="Jabbour D."/>
            <person name="Luo H."/>
            <person name="Baker S.E."/>
            <person name="Pisabarro A.G."/>
            <person name="Walton J.D."/>
            <person name="Blanchette R.A."/>
            <person name="Henrissat B."/>
            <person name="Martin F."/>
            <person name="Cullen D."/>
            <person name="Hibbett D.S."/>
            <person name="Grigoriev I.V."/>
        </authorList>
    </citation>
    <scope>NUCLEOTIDE SEQUENCE [LARGE SCALE GENOMIC DNA]</scope>
    <source>
        <strain evidence="8">MUCL 33604</strain>
    </source>
</reference>
<proteinExistence type="inferred from homology"/>
<dbReference type="GO" id="GO:0005199">
    <property type="term" value="F:structural constituent of cell wall"/>
    <property type="evidence" value="ECO:0007669"/>
    <property type="project" value="InterPro"/>
</dbReference>
<gene>
    <name evidence="7" type="ORF">JAAARDRAFT_126367</name>
</gene>
<protein>
    <recommendedName>
        <fullName evidence="6">Hydrophobin</fullName>
    </recommendedName>
</protein>
<dbReference type="SMART" id="SM00075">
    <property type="entry name" value="HYDRO"/>
    <property type="match status" value="1"/>
</dbReference>
<evidence type="ECO:0000256" key="1">
    <source>
        <dbReference type="ARBA" id="ARBA00004191"/>
    </source>
</evidence>
<keyword evidence="8" id="KW-1185">Reference proteome</keyword>
<comment type="similarity">
    <text evidence="2 6">Belongs to the fungal hydrophobin family.</text>
</comment>
<evidence type="ECO:0000256" key="5">
    <source>
        <dbReference type="ARBA" id="ARBA00023157"/>
    </source>
</evidence>
<dbReference type="CDD" id="cd23507">
    <property type="entry name" value="hydrophobin_I"/>
    <property type="match status" value="1"/>
</dbReference>
<dbReference type="InParanoid" id="A0A067QAA6"/>
<evidence type="ECO:0000313" key="8">
    <source>
        <dbReference type="Proteomes" id="UP000027265"/>
    </source>
</evidence>
<feature type="chain" id="PRO_5013984024" description="Hydrophobin" evidence="6">
    <location>
        <begin position="18"/>
        <end position="104"/>
    </location>
</feature>
<evidence type="ECO:0000313" key="7">
    <source>
        <dbReference type="EMBL" id="KDQ59516.1"/>
    </source>
</evidence>
<dbReference type="AlphaFoldDB" id="A0A067QAA6"/>
<dbReference type="InterPro" id="IPR001338">
    <property type="entry name" value="Class_I_Hydrophobin"/>
</dbReference>